<accession>A0A6A3GDL2</accession>
<evidence type="ECO:0000313" key="3">
    <source>
        <dbReference type="EMBL" id="KAE8954676.1"/>
    </source>
</evidence>
<feature type="compositionally biased region" description="Basic and acidic residues" evidence="1">
    <location>
        <begin position="159"/>
        <end position="169"/>
    </location>
</feature>
<protein>
    <recommendedName>
        <fullName evidence="2">Retroviral polymerase SH3-like domain-containing protein</fullName>
    </recommendedName>
</protein>
<feature type="domain" description="Retroviral polymerase SH3-like" evidence="2">
    <location>
        <begin position="59"/>
        <end position="121"/>
    </location>
</feature>
<dbReference type="InterPro" id="IPR057670">
    <property type="entry name" value="SH3_retrovirus"/>
</dbReference>
<dbReference type="Proteomes" id="UP000460718">
    <property type="component" value="Unassembled WGS sequence"/>
</dbReference>
<organism evidence="3 4">
    <name type="scientific">Phytophthora fragariae</name>
    <dbReference type="NCBI Taxonomy" id="53985"/>
    <lineage>
        <taxon>Eukaryota</taxon>
        <taxon>Sar</taxon>
        <taxon>Stramenopiles</taxon>
        <taxon>Oomycota</taxon>
        <taxon>Peronosporomycetes</taxon>
        <taxon>Peronosporales</taxon>
        <taxon>Peronosporaceae</taxon>
        <taxon>Phytophthora</taxon>
    </lineage>
</organism>
<sequence>MTKASMHHAGFPKSLWPEAMRNAVYVKNRVYNKGTQGVPFEMMFGAKPDLPHIRKFGALAYVHVPVSPGRRKHHDNAKLGFVLGYAEDVVGCKVYFPEERTAKFVADLRIAEDVVYRDRHEVSVEDADLESLHFKRNENEAECESAGSPPAELEGGENASERCATHDELPSGDFVDNSAACREATQTERGLAPVLSVATERMSVPGNTRTPRRH</sequence>
<name>A0A6A3GDL2_9STRA</name>
<dbReference type="PANTHER" id="PTHR42648:SF28">
    <property type="entry name" value="TRANSPOSON-ENCODED PROTEIN WITH RIBONUCLEASE H-LIKE AND RETROVIRUS ZINC FINGER-LIKE DOMAINS"/>
    <property type="match status" value="1"/>
</dbReference>
<dbReference type="PANTHER" id="PTHR42648">
    <property type="entry name" value="TRANSPOSASE, PUTATIVE-RELATED"/>
    <property type="match status" value="1"/>
</dbReference>
<evidence type="ECO:0000313" key="4">
    <source>
        <dbReference type="Proteomes" id="UP000460718"/>
    </source>
</evidence>
<dbReference type="AlphaFoldDB" id="A0A6A3GDL2"/>
<gene>
    <name evidence="3" type="ORF">PF011_g32025</name>
</gene>
<evidence type="ECO:0000259" key="2">
    <source>
        <dbReference type="Pfam" id="PF25597"/>
    </source>
</evidence>
<evidence type="ECO:0000256" key="1">
    <source>
        <dbReference type="SAM" id="MobiDB-lite"/>
    </source>
</evidence>
<feature type="compositionally biased region" description="Polar residues" evidence="1">
    <location>
        <begin position="205"/>
        <end position="214"/>
    </location>
</feature>
<dbReference type="EMBL" id="QXFW01008921">
    <property type="protein sequence ID" value="KAE8954676.1"/>
    <property type="molecule type" value="Genomic_DNA"/>
</dbReference>
<feature type="region of interest" description="Disordered" evidence="1">
    <location>
        <begin position="139"/>
        <end position="214"/>
    </location>
</feature>
<dbReference type="Pfam" id="PF25597">
    <property type="entry name" value="SH3_retrovirus"/>
    <property type="match status" value="1"/>
</dbReference>
<comment type="caution">
    <text evidence="3">The sequence shown here is derived from an EMBL/GenBank/DDBJ whole genome shotgun (WGS) entry which is preliminary data.</text>
</comment>
<proteinExistence type="predicted"/>
<dbReference type="InterPro" id="IPR039537">
    <property type="entry name" value="Retrotran_Ty1/copia-like"/>
</dbReference>
<reference evidence="3 4" key="1">
    <citation type="submission" date="2018-09" db="EMBL/GenBank/DDBJ databases">
        <title>Genomic investigation of the strawberry pathogen Phytophthora fragariae indicates pathogenicity is determined by transcriptional variation in three key races.</title>
        <authorList>
            <person name="Adams T.M."/>
            <person name="Armitage A.D."/>
            <person name="Sobczyk M.K."/>
            <person name="Bates H.J."/>
            <person name="Dunwell J.M."/>
            <person name="Nellist C.F."/>
            <person name="Harrison R.J."/>
        </authorList>
    </citation>
    <scope>NUCLEOTIDE SEQUENCE [LARGE SCALE GENOMIC DNA]</scope>
    <source>
        <strain evidence="3 4">SCRP245</strain>
    </source>
</reference>